<keyword evidence="1" id="KW-1133">Transmembrane helix</keyword>
<feature type="transmembrane region" description="Helical" evidence="1">
    <location>
        <begin position="42"/>
        <end position="65"/>
    </location>
</feature>
<dbReference type="AlphaFoldDB" id="A0A368VT39"/>
<keyword evidence="1" id="KW-0812">Transmembrane</keyword>
<dbReference type="Proteomes" id="UP000253495">
    <property type="component" value="Unassembled WGS sequence"/>
</dbReference>
<keyword evidence="1" id="KW-0472">Membrane</keyword>
<gene>
    <name evidence="2" type="ORF">DFQ14_103114</name>
</gene>
<accession>A0A368VT39</accession>
<reference evidence="2 3" key="1">
    <citation type="submission" date="2018-07" db="EMBL/GenBank/DDBJ databases">
        <title>Genomic Encyclopedia of Type Strains, Phase III (KMG-III): the genomes of soil and plant-associated and newly described type strains.</title>
        <authorList>
            <person name="Whitman W."/>
        </authorList>
    </citation>
    <scope>NUCLEOTIDE SEQUENCE [LARGE SCALE GENOMIC DNA]</scope>
    <source>
        <strain evidence="2 3">CECT 8575</strain>
    </source>
</reference>
<evidence type="ECO:0000313" key="2">
    <source>
        <dbReference type="EMBL" id="RCW45150.1"/>
    </source>
</evidence>
<evidence type="ECO:0000313" key="3">
    <source>
        <dbReference type="Proteomes" id="UP000253495"/>
    </source>
</evidence>
<proteinExistence type="predicted"/>
<comment type="caution">
    <text evidence="2">The sequence shown here is derived from an EMBL/GenBank/DDBJ whole genome shotgun (WGS) entry which is preliminary data.</text>
</comment>
<organism evidence="2 3">
    <name type="scientific">Halopolyspora algeriensis</name>
    <dbReference type="NCBI Taxonomy" id="1500506"/>
    <lineage>
        <taxon>Bacteria</taxon>
        <taxon>Bacillati</taxon>
        <taxon>Actinomycetota</taxon>
        <taxon>Actinomycetes</taxon>
        <taxon>Actinomycetes incertae sedis</taxon>
        <taxon>Halopolyspora</taxon>
    </lineage>
</organism>
<keyword evidence="3" id="KW-1185">Reference proteome</keyword>
<dbReference type="EMBL" id="QPJC01000003">
    <property type="protein sequence ID" value="RCW45150.1"/>
    <property type="molecule type" value="Genomic_DNA"/>
</dbReference>
<protein>
    <submittedName>
        <fullName evidence="2">Uncharacterized protein</fullName>
    </submittedName>
</protein>
<name>A0A368VT39_9ACTN</name>
<evidence type="ECO:0000256" key="1">
    <source>
        <dbReference type="SAM" id="Phobius"/>
    </source>
</evidence>
<sequence length="174" mass="19151">MAAQLAGETTSVVHFSARSVIYRVPDRRRDGTPRGSNKAKRALRAVALAPLAILAFPVIVVLGMLDDIGIQILPRNKAKTTVHGKSPSCVALSFADAVRDAEHDLLWLAWSRSQAVLLGTNGDHRPEVLWRATGHQRPKLKIAKTTLHWPDESRVDFDLAPAERTRLSEQQGNP</sequence>